<dbReference type="InterPro" id="IPR007734">
    <property type="entry name" value="Heparan_SO4_2-O-STrfase"/>
</dbReference>
<evidence type="ECO:0008006" key="13">
    <source>
        <dbReference type="Google" id="ProtNLM"/>
    </source>
</evidence>
<evidence type="ECO:0000313" key="12">
    <source>
        <dbReference type="Proteomes" id="UP000007879"/>
    </source>
</evidence>
<dbReference type="Pfam" id="PF03567">
    <property type="entry name" value="Sulfotransfer_2"/>
    <property type="match status" value="1"/>
</dbReference>
<organism evidence="11">
    <name type="scientific">Amphimedon queenslandica</name>
    <name type="common">Sponge</name>
    <dbReference type="NCBI Taxonomy" id="400682"/>
    <lineage>
        <taxon>Eukaryota</taxon>
        <taxon>Metazoa</taxon>
        <taxon>Porifera</taxon>
        <taxon>Demospongiae</taxon>
        <taxon>Heteroscleromorpha</taxon>
        <taxon>Haplosclerida</taxon>
        <taxon>Niphatidae</taxon>
        <taxon>Amphimedon</taxon>
    </lineage>
</organism>
<dbReference type="SUPFAM" id="SSF52540">
    <property type="entry name" value="P-loop containing nucleoside triphosphate hydrolases"/>
    <property type="match status" value="1"/>
</dbReference>
<dbReference type="PANTHER" id="PTHR12129">
    <property type="entry name" value="HEPARAN SULFATE 2-O-SULFOTRANSFERASE"/>
    <property type="match status" value="1"/>
</dbReference>
<comment type="subcellular location">
    <subcellularLocation>
        <location evidence="1">Golgi apparatus membrane</location>
        <topology evidence="1">Single-pass type II membrane protein</topology>
    </subcellularLocation>
</comment>
<keyword evidence="6 10" id="KW-1133">Transmembrane helix</keyword>
<dbReference type="eggNOG" id="KOG3922">
    <property type="taxonomic scope" value="Eukaryota"/>
</dbReference>
<sequence length="373" mass="42343">MYSLARSVCFYVPRKCRGVLLILCFLIVGISLLLGLHITAVLLGAANQEMKITEKALKEDIPVLKITTETTTSTTETSTSSSSMSSTAAGQQEGIACLPSFPKILLFIRIPKCASTSFLSIAEEISSHQIVGDGKGFNLHFNPSGAYDWNKETIKSVLSTLREQSFIGDRSMYIRHFYYVNFDDFSVHEGQPLSSFSYITIVREPVSRIVSSYLYYHFSSKPHIQRILNPKHKNESLETCIQYSHEGCTPNLMTRYFCGQESSCASGSMAALEKAKRNIERHFKVVGLLENLKETYLLYKTLLPGYFKDLDEDKGLRLRKNKNEKSMELSVSLQERIKEANGADVLLYEYIKERFFEQLRNCGIKTDFKKVEK</sequence>
<comment type="similarity">
    <text evidence="2">Belongs to the sulfotransferase 3 family.</text>
</comment>
<keyword evidence="9" id="KW-0325">Glycoprotein</keyword>
<dbReference type="GO" id="GO:0008146">
    <property type="term" value="F:sulfotransferase activity"/>
    <property type="evidence" value="ECO:0007669"/>
    <property type="project" value="InterPro"/>
</dbReference>
<keyword evidence="8 10" id="KW-0472">Membrane</keyword>
<evidence type="ECO:0000256" key="6">
    <source>
        <dbReference type="ARBA" id="ARBA00022989"/>
    </source>
</evidence>
<dbReference type="InParanoid" id="A0A1X7V2Y9"/>
<evidence type="ECO:0000313" key="11">
    <source>
        <dbReference type="EnsemblMetazoa" id="Aqu2.1.33927_001"/>
    </source>
</evidence>
<accession>A0A1X7V2Y9</accession>
<evidence type="ECO:0000256" key="10">
    <source>
        <dbReference type="SAM" id="Phobius"/>
    </source>
</evidence>
<dbReference type="InterPro" id="IPR027417">
    <property type="entry name" value="P-loop_NTPase"/>
</dbReference>
<reference evidence="11" key="2">
    <citation type="submission" date="2017-05" db="UniProtKB">
        <authorList>
            <consortium name="EnsemblMetazoa"/>
        </authorList>
    </citation>
    <scope>IDENTIFICATION</scope>
</reference>
<dbReference type="OrthoDB" id="10019582at2759"/>
<gene>
    <name evidence="11" type="primary">105312464</name>
</gene>
<dbReference type="STRING" id="400682.A0A1X7V2Y9"/>
<dbReference type="Gene3D" id="3.40.50.300">
    <property type="entry name" value="P-loop containing nucleotide triphosphate hydrolases"/>
    <property type="match status" value="1"/>
</dbReference>
<dbReference type="InterPro" id="IPR005331">
    <property type="entry name" value="Sulfotransferase"/>
</dbReference>
<evidence type="ECO:0000256" key="9">
    <source>
        <dbReference type="ARBA" id="ARBA00023180"/>
    </source>
</evidence>
<dbReference type="Proteomes" id="UP000007879">
    <property type="component" value="Unassembled WGS sequence"/>
</dbReference>
<dbReference type="KEGG" id="aqu:105312464"/>
<keyword evidence="12" id="KW-1185">Reference proteome</keyword>
<keyword evidence="3" id="KW-0808">Transferase</keyword>
<dbReference type="EnsemblMetazoa" id="XM_011405137.2">
    <property type="protein sequence ID" value="XP_011403439.1"/>
    <property type="gene ID" value="LOC105312464"/>
</dbReference>
<dbReference type="AlphaFoldDB" id="A0A1X7V2Y9"/>
<protein>
    <recommendedName>
        <fullName evidence="13">Sulfotransferase domain-containing protein</fullName>
    </recommendedName>
</protein>
<proteinExistence type="inferred from homology"/>
<evidence type="ECO:0000256" key="4">
    <source>
        <dbReference type="ARBA" id="ARBA00022692"/>
    </source>
</evidence>
<dbReference type="GO" id="GO:0000139">
    <property type="term" value="C:Golgi membrane"/>
    <property type="evidence" value="ECO:0007669"/>
    <property type="project" value="UniProtKB-SubCell"/>
</dbReference>
<name>A0A1X7V2Y9_AMPQE</name>
<dbReference type="PANTHER" id="PTHR12129:SF15">
    <property type="entry name" value="URONYL 2-SULFOTRANSFERASE"/>
    <property type="match status" value="1"/>
</dbReference>
<reference evidence="12" key="1">
    <citation type="journal article" date="2010" name="Nature">
        <title>The Amphimedon queenslandica genome and the evolution of animal complexity.</title>
        <authorList>
            <person name="Srivastava M."/>
            <person name="Simakov O."/>
            <person name="Chapman J."/>
            <person name="Fahey B."/>
            <person name="Gauthier M.E."/>
            <person name="Mitros T."/>
            <person name="Richards G.S."/>
            <person name="Conaco C."/>
            <person name="Dacre M."/>
            <person name="Hellsten U."/>
            <person name="Larroux C."/>
            <person name="Putnam N.H."/>
            <person name="Stanke M."/>
            <person name="Adamska M."/>
            <person name="Darling A."/>
            <person name="Degnan S.M."/>
            <person name="Oakley T.H."/>
            <person name="Plachetzki D.C."/>
            <person name="Zhai Y."/>
            <person name="Adamski M."/>
            <person name="Calcino A."/>
            <person name="Cummins S.F."/>
            <person name="Goodstein D.M."/>
            <person name="Harris C."/>
            <person name="Jackson D.J."/>
            <person name="Leys S.P."/>
            <person name="Shu S."/>
            <person name="Woodcroft B.J."/>
            <person name="Vervoort M."/>
            <person name="Kosik K.S."/>
            <person name="Manning G."/>
            <person name="Degnan B.M."/>
            <person name="Rokhsar D.S."/>
        </authorList>
    </citation>
    <scope>NUCLEOTIDE SEQUENCE [LARGE SCALE GENOMIC DNA]</scope>
</reference>
<keyword evidence="7" id="KW-0333">Golgi apparatus</keyword>
<evidence type="ECO:0000256" key="8">
    <source>
        <dbReference type="ARBA" id="ARBA00023136"/>
    </source>
</evidence>
<dbReference type="FunCoup" id="A0A1X7V2Y9">
    <property type="interactions" value="721"/>
</dbReference>
<dbReference type="EnsemblMetazoa" id="Aqu2.1.33927_001">
    <property type="protein sequence ID" value="Aqu2.1.33927_001"/>
    <property type="gene ID" value="Aqu2.1.33927"/>
</dbReference>
<keyword evidence="4 10" id="KW-0812">Transmembrane</keyword>
<evidence type="ECO:0000256" key="3">
    <source>
        <dbReference type="ARBA" id="ARBA00022679"/>
    </source>
</evidence>
<evidence type="ECO:0000256" key="1">
    <source>
        <dbReference type="ARBA" id="ARBA00004323"/>
    </source>
</evidence>
<feature type="transmembrane region" description="Helical" evidence="10">
    <location>
        <begin position="20"/>
        <end position="45"/>
    </location>
</feature>
<evidence type="ECO:0000256" key="2">
    <source>
        <dbReference type="ARBA" id="ARBA00010569"/>
    </source>
</evidence>
<evidence type="ECO:0000256" key="5">
    <source>
        <dbReference type="ARBA" id="ARBA00022968"/>
    </source>
</evidence>
<evidence type="ECO:0000256" key="7">
    <source>
        <dbReference type="ARBA" id="ARBA00023034"/>
    </source>
</evidence>
<keyword evidence="5" id="KW-0735">Signal-anchor</keyword>